<dbReference type="EMBL" id="GG698803">
    <property type="protein sequence ID" value="EEU30369.1"/>
    <property type="molecule type" value="Genomic_DNA"/>
</dbReference>
<dbReference type="AlphaFoldDB" id="C7XVK3"/>
<dbReference type="InterPro" id="IPR000600">
    <property type="entry name" value="ROK"/>
</dbReference>
<dbReference type="InterPro" id="IPR043129">
    <property type="entry name" value="ATPase_NBD"/>
</dbReference>
<gene>
    <name evidence="2" type="ORF">HMPREF0501_00747</name>
</gene>
<organism evidence="2 3">
    <name type="scientific">Limosilactobacillus coleohominis 101-4-CHN</name>
    <dbReference type="NCBI Taxonomy" id="575594"/>
    <lineage>
        <taxon>Bacteria</taxon>
        <taxon>Bacillati</taxon>
        <taxon>Bacillota</taxon>
        <taxon>Bacilli</taxon>
        <taxon>Lactobacillales</taxon>
        <taxon>Lactobacillaceae</taxon>
        <taxon>Limosilactobacillus</taxon>
    </lineage>
</organism>
<dbReference type="PANTHER" id="PTHR18964">
    <property type="entry name" value="ROK (REPRESSOR, ORF, KINASE) FAMILY"/>
    <property type="match status" value="1"/>
</dbReference>
<dbReference type="PANTHER" id="PTHR18964:SF165">
    <property type="entry name" value="BETA-GLUCOSIDE KINASE"/>
    <property type="match status" value="1"/>
</dbReference>
<proteinExistence type="inferred from homology"/>
<dbReference type="SUPFAM" id="SSF53067">
    <property type="entry name" value="Actin-like ATPase domain"/>
    <property type="match status" value="1"/>
</dbReference>
<protein>
    <submittedName>
        <fullName evidence="2">ROK family protein</fullName>
    </submittedName>
</protein>
<dbReference type="STRING" id="575594.HMPREF0501_00747"/>
<comment type="similarity">
    <text evidence="1">Belongs to the ROK (NagC/XylR) family.</text>
</comment>
<reference evidence="2 3" key="1">
    <citation type="submission" date="2009-06" db="EMBL/GenBank/DDBJ databases">
        <title>The Genome Sequence of Lactobacillus coleohominis strain 101-4-CHN.</title>
        <authorList>
            <consortium name="The Broad Institute Genome Sequencing Platform"/>
            <person name="Ward D."/>
            <person name="Young S.K."/>
            <person name="Zeng Q."/>
            <person name="Koehrsen M."/>
            <person name="Alvarado L."/>
            <person name="Berlin A."/>
            <person name="Borenstein D."/>
            <person name="Chen Z."/>
            <person name="Engels R."/>
            <person name="Freedman E."/>
            <person name="Gellesch M."/>
            <person name="Goldberg J."/>
            <person name="Griggs A."/>
            <person name="Gujja S."/>
            <person name="Heiman D."/>
            <person name="Hepburn T."/>
            <person name="Howarth C."/>
            <person name="Jen D."/>
            <person name="Larson L."/>
            <person name="Lewis B."/>
            <person name="Mehta T."/>
            <person name="Park D."/>
            <person name="Pearson M."/>
            <person name="Roberts A."/>
            <person name="Saif S."/>
            <person name="Shea T."/>
            <person name="Shenoy N."/>
            <person name="Sisk P."/>
            <person name="Stolte C."/>
            <person name="Sykes S."/>
            <person name="Walk T."/>
            <person name="White J."/>
            <person name="Yandava C."/>
            <person name="Liu Y."/>
            <person name="Xu Q."/>
            <person name="Lander E."/>
            <person name="Nusbaum C."/>
            <person name="Galagan J."/>
            <person name="Birren B."/>
        </authorList>
    </citation>
    <scope>NUCLEOTIDE SEQUENCE [LARGE SCALE GENOMIC DNA]</scope>
    <source>
        <strain evidence="2 3">101-4-CHN</strain>
    </source>
</reference>
<keyword evidence="3" id="KW-1185">Reference proteome</keyword>
<dbReference type="Pfam" id="PF00480">
    <property type="entry name" value="ROK"/>
    <property type="match status" value="1"/>
</dbReference>
<evidence type="ECO:0000313" key="2">
    <source>
        <dbReference type="EMBL" id="EEU30369.1"/>
    </source>
</evidence>
<sequence length="289" mass="31316">MNLMCKNYLAFDVGGTSIKYAVIDSNLKMLDSGKTATNHNQDQAIVKALTTISHQIMGQFKISGIGVSTAGRVGHHGEIIYAGPTIQNYQGTPLKQILEKATQLPVQVMNDVDAALMGEILCGHVHADQSVYCVALGTGIGGAFYHNGHLSRGAHGLANSVGYLNYDPESKECFESQASTLALQHRLESINVSVPEAFQRARNGQPQFVKIIQHWCRQLGKQLAQICLILDPAQILIGGAVSQQGDFFIHQIKSAVHYFLPEGLANVDIKATTLQDQAQVFGALSPFFL</sequence>
<dbReference type="Proteomes" id="UP000003987">
    <property type="component" value="Unassembled WGS sequence"/>
</dbReference>
<evidence type="ECO:0000256" key="1">
    <source>
        <dbReference type="ARBA" id="ARBA00006479"/>
    </source>
</evidence>
<evidence type="ECO:0000313" key="3">
    <source>
        <dbReference type="Proteomes" id="UP000003987"/>
    </source>
</evidence>
<name>C7XVK3_9LACO</name>
<dbReference type="Gene3D" id="3.30.420.40">
    <property type="match status" value="2"/>
</dbReference>
<dbReference type="eggNOG" id="COG1940">
    <property type="taxonomic scope" value="Bacteria"/>
</dbReference>
<accession>C7XVK3</accession>
<dbReference type="HOGENOM" id="CLU_036604_0_1_9"/>